<dbReference type="AlphaFoldDB" id="A0A1J1IIA9"/>
<dbReference type="InterPro" id="IPR013024">
    <property type="entry name" value="GGCT-like"/>
</dbReference>
<dbReference type="Gene3D" id="3.10.490.10">
    <property type="entry name" value="Gamma-glutamyl cyclotransferase-like"/>
    <property type="match status" value="1"/>
</dbReference>
<dbReference type="GO" id="GO:0061929">
    <property type="term" value="F:gamma-glutamylaminecyclotransferase activity"/>
    <property type="evidence" value="ECO:0007669"/>
    <property type="project" value="InterPro"/>
</dbReference>
<name>A0A1J1IIA9_9DIPT</name>
<dbReference type="PANTHER" id="PTHR12510:SF4">
    <property type="entry name" value="GAMMA-GLUTAMYLAMINECYCLOTRANSFERASE"/>
    <property type="match status" value="1"/>
</dbReference>
<evidence type="ECO:0000259" key="4">
    <source>
        <dbReference type="Pfam" id="PF06094"/>
    </source>
</evidence>
<evidence type="ECO:0000256" key="1">
    <source>
        <dbReference type="ARBA" id="ARBA00008861"/>
    </source>
</evidence>
<dbReference type="Proteomes" id="UP000183832">
    <property type="component" value="Unassembled WGS sequence"/>
</dbReference>
<evidence type="ECO:0000256" key="2">
    <source>
        <dbReference type="PIRSR" id="PIRSR639126-1"/>
    </source>
</evidence>
<gene>
    <name evidence="5" type="ORF">CLUMA_CG013228</name>
</gene>
<proteinExistence type="inferred from homology"/>
<dbReference type="InterPro" id="IPR036568">
    <property type="entry name" value="GGCT-like_sf"/>
</dbReference>
<comment type="similarity">
    <text evidence="1 3">Belongs to the gamma-glutamylcyclotransferase family.</text>
</comment>
<dbReference type="CDD" id="cd06661">
    <property type="entry name" value="GGCT_like"/>
    <property type="match status" value="1"/>
</dbReference>
<dbReference type="Pfam" id="PF06094">
    <property type="entry name" value="GGACT"/>
    <property type="match status" value="1"/>
</dbReference>
<evidence type="ECO:0000256" key="3">
    <source>
        <dbReference type="RuleBase" id="RU367036"/>
    </source>
</evidence>
<feature type="active site" description="Proton acceptor" evidence="2">
    <location>
        <position position="87"/>
    </location>
</feature>
<keyword evidence="6" id="KW-1185">Reference proteome</keyword>
<dbReference type="SUPFAM" id="SSF110857">
    <property type="entry name" value="Gamma-glutamyl cyclotransferase-like"/>
    <property type="match status" value="1"/>
</dbReference>
<reference evidence="5 6" key="1">
    <citation type="submission" date="2015-04" db="EMBL/GenBank/DDBJ databases">
        <authorList>
            <person name="Syromyatnikov M.Y."/>
            <person name="Popov V.N."/>
        </authorList>
    </citation>
    <scope>NUCLEOTIDE SEQUENCE [LARGE SCALE GENOMIC DNA]</scope>
</reference>
<sequence length="156" mass="18177">MSNLFNHKVFVYGTLKNGQPNYHILTNQENGFSKFVSIGKTSQKFPLVIGSRYNIPFLLNRPGLGNHVVGEIYSVDEKMFARLDVLEDYPEFYDREILDIDIGDGKEKLKCWVYFLKNFPEKLLNLPHITEYKCENEFPYQSESQNVSNILSKENL</sequence>
<dbReference type="GO" id="GO:0005829">
    <property type="term" value="C:cytosol"/>
    <property type="evidence" value="ECO:0007669"/>
    <property type="project" value="TreeGrafter"/>
</dbReference>
<feature type="domain" description="Gamma-glutamylcyclotransferase AIG2-like" evidence="4">
    <location>
        <begin position="9"/>
        <end position="126"/>
    </location>
</feature>
<dbReference type="PANTHER" id="PTHR12510">
    <property type="entry name" value="TROPONIN C-AKIN-1 PROTEIN"/>
    <property type="match status" value="1"/>
</dbReference>
<dbReference type="STRING" id="568069.A0A1J1IIA9"/>
<evidence type="ECO:0000313" key="5">
    <source>
        <dbReference type="EMBL" id="CRK99928.1"/>
    </source>
</evidence>
<dbReference type="InterPro" id="IPR039126">
    <property type="entry name" value="GGACT"/>
</dbReference>
<dbReference type="EMBL" id="CVRI01000054">
    <property type="protein sequence ID" value="CRK99928.1"/>
    <property type="molecule type" value="Genomic_DNA"/>
</dbReference>
<protein>
    <recommendedName>
        <fullName evidence="3">Gamma-glutamylcyclotransferase family protein</fullName>
    </recommendedName>
</protein>
<organism evidence="5 6">
    <name type="scientific">Clunio marinus</name>
    <dbReference type="NCBI Taxonomy" id="568069"/>
    <lineage>
        <taxon>Eukaryota</taxon>
        <taxon>Metazoa</taxon>
        <taxon>Ecdysozoa</taxon>
        <taxon>Arthropoda</taxon>
        <taxon>Hexapoda</taxon>
        <taxon>Insecta</taxon>
        <taxon>Pterygota</taxon>
        <taxon>Neoptera</taxon>
        <taxon>Endopterygota</taxon>
        <taxon>Diptera</taxon>
        <taxon>Nematocera</taxon>
        <taxon>Chironomoidea</taxon>
        <taxon>Chironomidae</taxon>
        <taxon>Clunio</taxon>
    </lineage>
</organism>
<evidence type="ECO:0000313" key="6">
    <source>
        <dbReference type="Proteomes" id="UP000183832"/>
    </source>
</evidence>
<dbReference type="InterPro" id="IPR009288">
    <property type="entry name" value="AIG2-like_dom"/>
</dbReference>
<dbReference type="OrthoDB" id="113620at2759"/>
<accession>A0A1J1IIA9</accession>